<keyword evidence="1" id="KW-0732">Signal</keyword>
<keyword evidence="3" id="KW-1185">Reference proteome</keyword>
<reference evidence="2 3" key="1">
    <citation type="submission" date="2017-06" db="EMBL/GenBank/DDBJ databases">
        <title>Description of Rhodopirellula bahusiensis sp. nov.</title>
        <authorList>
            <person name="Kizina J."/>
            <person name="Harder J."/>
        </authorList>
    </citation>
    <scope>NUCLEOTIDE SEQUENCE [LARGE SCALE GENOMIC DNA]</scope>
    <source>
        <strain evidence="2 3">SWK21</strain>
    </source>
</reference>
<dbReference type="AlphaFoldDB" id="A0A2G1W8M5"/>
<evidence type="ECO:0000313" key="3">
    <source>
        <dbReference type="Proteomes" id="UP000225740"/>
    </source>
</evidence>
<sequence length="443" mass="49382">MSKPSYKPRLKTLNRRMLLRGASTCLALPWLEAMLPRSASAAESTKVVPRMGMFYFGTGMNMRQFYPEGYGQDAKMSRILKPLEKQRDQFTVLSGTSLSHGGGHDGAYPFATSIARGEKQTISPDQLAAEVQGKHTRFPSLQLSVKRGTGFGSQALATISWNRQGIPLAAENDPQTIFNHLFRPPNSQQLVKQSDEFRQRGSVLDAVLSDAKQLQTRLSQSDRQQLDQYFHSIREVETTLRREMDWSDRPKPSPNLDGFGDYEKAVAPEGNGKFVYDTYAKLMYDLIALAFQTDSTRVVSYVVRTELAGGVYPEFGVSKGYHELTHHGNDPKNLEELARVDTIYMQHWSHFLNRLASIREGEGTLLDNTLLGFSSGMGIGHSKDLLPTMISGGSGLGIRHQTHLQLKDNTPLSSLWQTMVERMGENVDGEFQDSTGTIGELLA</sequence>
<evidence type="ECO:0000256" key="1">
    <source>
        <dbReference type="SAM" id="SignalP"/>
    </source>
</evidence>
<organism evidence="2 3">
    <name type="scientific">Rhodopirellula bahusiensis</name>
    <dbReference type="NCBI Taxonomy" id="2014065"/>
    <lineage>
        <taxon>Bacteria</taxon>
        <taxon>Pseudomonadati</taxon>
        <taxon>Planctomycetota</taxon>
        <taxon>Planctomycetia</taxon>
        <taxon>Pirellulales</taxon>
        <taxon>Pirellulaceae</taxon>
        <taxon>Rhodopirellula</taxon>
    </lineage>
</organism>
<dbReference type="InterPro" id="IPR006311">
    <property type="entry name" value="TAT_signal"/>
</dbReference>
<dbReference type="GeneID" id="90608521"/>
<dbReference type="Pfam" id="PF07586">
    <property type="entry name" value="HXXSHH"/>
    <property type="match status" value="1"/>
</dbReference>
<feature type="signal peptide" evidence="1">
    <location>
        <begin position="1"/>
        <end position="41"/>
    </location>
</feature>
<proteinExistence type="predicted"/>
<name>A0A2G1W8M5_9BACT</name>
<dbReference type="EMBL" id="NIZW01000007">
    <property type="protein sequence ID" value="PHQ35361.1"/>
    <property type="molecule type" value="Genomic_DNA"/>
</dbReference>
<comment type="caution">
    <text evidence="2">The sequence shown here is derived from an EMBL/GenBank/DDBJ whole genome shotgun (WGS) entry which is preliminary data.</text>
</comment>
<accession>A0A2G1W8M5</accession>
<dbReference type="RefSeq" id="WP_099260572.1">
    <property type="nucleotide sequence ID" value="NZ_NIZW01000007.1"/>
</dbReference>
<evidence type="ECO:0008006" key="4">
    <source>
        <dbReference type="Google" id="ProtNLM"/>
    </source>
</evidence>
<dbReference type="InterPro" id="IPR011447">
    <property type="entry name" value="DUF1552"/>
</dbReference>
<dbReference type="Proteomes" id="UP000225740">
    <property type="component" value="Unassembled WGS sequence"/>
</dbReference>
<protein>
    <recommendedName>
        <fullName evidence="4">DUF1552 domain-containing protein</fullName>
    </recommendedName>
</protein>
<evidence type="ECO:0000313" key="2">
    <source>
        <dbReference type="EMBL" id="PHQ35361.1"/>
    </source>
</evidence>
<dbReference type="OrthoDB" id="9146593at2"/>
<gene>
    <name evidence="2" type="ORF">CEE69_10120</name>
</gene>
<dbReference type="PROSITE" id="PS51318">
    <property type="entry name" value="TAT"/>
    <property type="match status" value="1"/>
</dbReference>
<feature type="chain" id="PRO_5013598808" description="DUF1552 domain-containing protein" evidence="1">
    <location>
        <begin position="42"/>
        <end position="443"/>
    </location>
</feature>